<dbReference type="InterPro" id="IPR023187">
    <property type="entry name" value="Tscrpt_reg_MarR-type_CS"/>
</dbReference>
<dbReference type="PROSITE" id="PS01117">
    <property type="entry name" value="HTH_MARR_1"/>
    <property type="match status" value="1"/>
</dbReference>
<keyword evidence="7" id="KW-1185">Reference proteome</keyword>
<dbReference type="OrthoDB" id="8635520at2"/>
<accession>A0A1V3C3G6</accession>
<proteinExistence type="predicted"/>
<evidence type="ECO:0000259" key="5">
    <source>
        <dbReference type="PROSITE" id="PS50995"/>
    </source>
</evidence>
<organism evidence="6 7">
    <name type="scientific">Nocardiopsis sinuspersici</name>
    <dbReference type="NCBI Taxonomy" id="501010"/>
    <lineage>
        <taxon>Bacteria</taxon>
        <taxon>Bacillati</taxon>
        <taxon>Actinomycetota</taxon>
        <taxon>Actinomycetes</taxon>
        <taxon>Streptosporangiales</taxon>
        <taxon>Nocardiopsidaceae</taxon>
        <taxon>Nocardiopsis</taxon>
    </lineage>
</organism>
<dbReference type="SUPFAM" id="SSF46785">
    <property type="entry name" value="Winged helix' DNA-binding domain"/>
    <property type="match status" value="1"/>
</dbReference>
<name>A0A1V3C3G6_9ACTN</name>
<dbReference type="AlphaFoldDB" id="A0A1V3C3G6"/>
<dbReference type="InterPro" id="IPR036388">
    <property type="entry name" value="WH-like_DNA-bd_sf"/>
</dbReference>
<keyword evidence="2" id="KW-0238">DNA-binding</keyword>
<dbReference type="RefSeq" id="WP_077691333.1">
    <property type="nucleotide sequence ID" value="NZ_MCOK01000001.1"/>
</dbReference>
<dbReference type="STRING" id="501010.NOSIN_14800"/>
<feature type="compositionally biased region" description="Low complexity" evidence="4">
    <location>
        <begin position="10"/>
        <end position="19"/>
    </location>
</feature>
<feature type="domain" description="HTH marR-type" evidence="5">
    <location>
        <begin position="28"/>
        <end position="160"/>
    </location>
</feature>
<feature type="region of interest" description="Disordered" evidence="4">
    <location>
        <begin position="1"/>
        <end position="25"/>
    </location>
</feature>
<reference evidence="7" key="1">
    <citation type="submission" date="2016-08" db="EMBL/GenBank/DDBJ databases">
        <authorList>
            <person name="Tokovenko B."/>
            <person name="Kalinowski J."/>
        </authorList>
    </citation>
    <scope>NUCLEOTIDE SEQUENCE [LARGE SCALE GENOMIC DNA]</scope>
    <source>
        <strain evidence="7">UTMC102</strain>
    </source>
</reference>
<dbReference type="GO" id="GO:0003677">
    <property type="term" value="F:DNA binding"/>
    <property type="evidence" value="ECO:0007669"/>
    <property type="project" value="UniProtKB-KW"/>
</dbReference>
<evidence type="ECO:0000256" key="4">
    <source>
        <dbReference type="SAM" id="MobiDB-lite"/>
    </source>
</evidence>
<dbReference type="PANTHER" id="PTHR33164:SF43">
    <property type="entry name" value="HTH-TYPE TRANSCRIPTIONAL REPRESSOR YETL"/>
    <property type="match status" value="1"/>
</dbReference>
<evidence type="ECO:0000256" key="2">
    <source>
        <dbReference type="ARBA" id="ARBA00023125"/>
    </source>
</evidence>
<dbReference type="InterPro" id="IPR039422">
    <property type="entry name" value="MarR/SlyA-like"/>
</dbReference>
<dbReference type="Pfam" id="PF01047">
    <property type="entry name" value="MarR"/>
    <property type="match status" value="1"/>
</dbReference>
<keyword evidence="3" id="KW-0804">Transcription</keyword>
<gene>
    <name evidence="6" type="ORF">NOSIN_14800</name>
</gene>
<dbReference type="Proteomes" id="UP000189004">
    <property type="component" value="Unassembled WGS sequence"/>
</dbReference>
<evidence type="ECO:0000313" key="7">
    <source>
        <dbReference type="Proteomes" id="UP000189004"/>
    </source>
</evidence>
<evidence type="ECO:0000256" key="1">
    <source>
        <dbReference type="ARBA" id="ARBA00023015"/>
    </source>
</evidence>
<dbReference type="PANTHER" id="PTHR33164">
    <property type="entry name" value="TRANSCRIPTIONAL REGULATOR, MARR FAMILY"/>
    <property type="match status" value="1"/>
</dbReference>
<dbReference type="SMART" id="SM00347">
    <property type="entry name" value="HTH_MARR"/>
    <property type="match status" value="1"/>
</dbReference>
<dbReference type="GO" id="GO:0006950">
    <property type="term" value="P:response to stress"/>
    <property type="evidence" value="ECO:0007669"/>
    <property type="project" value="TreeGrafter"/>
</dbReference>
<dbReference type="EMBL" id="MCOK01000001">
    <property type="protein sequence ID" value="OOC54910.1"/>
    <property type="molecule type" value="Genomic_DNA"/>
</dbReference>
<dbReference type="InterPro" id="IPR000835">
    <property type="entry name" value="HTH_MarR-typ"/>
</dbReference>
<dbReference type="InterPro" id="IPR036390">
    <property type="entry name" value="WH_DNA-bd_sf"/>
</dbReference>
<keyword evidence="1" id="KW-0805">Transcription regulation</keyword>
<comment type="caution">
    <text evidence="6">The sequence shown here is derived from an EMBL/GenBank/DDBJ whole genome shotgun (WGS) entry which is preliminary data.</text>
</comment>
<dbReference type="Gene3D" id="1.10.10.10">
    <property type="entry name" value="Winged helix-like DNA-binding domain superfamily/Winged helix DNA-binding domain"/>
    <property type="match status" value="1"/>
</dbReference>
<dbReference type="GO" id="GO:0003700">
    <property type="term" value="F:DNA-binding transcription factor activity"/>
    <property type="evidence" value="ECO:0007669"/>
    <property type="project" value="InterPro"/>
</dbReference>
<protein>
    <submittedName>
        <fullName evidence="6">Transcriptional regulator</fullName>
    </submittedName>
</protein>
<sequence length="174" mass="19073">MSTTNDADDTAAAGTAAAGPDRNRVAGAGPVSHAIFRVARIHKLLAGQLLREVGLYPGQELLMMRLWDEGPQRQTDLVAVLDADAPTVTRSVRRLERAGFVRRSPSPTDGRVTIVEATSASMGLRQAVERIWADLERMTVADMDDDRREGVLRALGELERNLSASEEGRRGRRR</sequence>
<evidence type="ECO:0000256" key="3">
    <source>
        <dbReference type="ARBA" id="ARBA00023163"/>
    </source>
</evidence>
<evidence type="ECO:0000313" key="6">
    <source>
        <dbReference type="EMBL" id="OOC54910.1"/>
    </source>
</evidence>
<dbReference type="PROSITE" id="PS50995">
    <property type="entry name" value="HTH_MARR_2"/>
    <property type="match status" value="1"/>
</dbReference>